<evidence type="ECO:0000259" key="12">
    <source>
        <dbReference type="Pfam" id="PF21180"/>
    </source>
</evidence>
<dbReference type="GO" id="GO:0003918">
    <property type="term" value="F:DNA topoisomerase type II (double strand cut, ATP-hydrolyzing) activity"/>
    <property type="evidence" value="ECO:0007669"/>
    <property type="project" value="UniProtKB-UniRule"/>
</dbReference>
<dbReference type="Proteomes" id="UP000683417">
    <property type="component" value="Unassembled WGS sequence"/>
</dbReference>
<proteinExistence type="inferred from homology"/>
<dbReference type="Pfam" id="PF04406">
    <property type="entry name" value="TP6A_N"/>
    <property type="match status" value="1"/>
</dbReference>
<dbReference type="GO" id="GO:0007131">
    <property type="term" value="P:reciprocal meiotic recombination"/>
    <property type="evidence" value="ECO:0007669"/>
    <property type="project" value="TreeGrafter"/>
</dbReference>
<dbReference type="GO" id="GO:0046872">
    <property type="term" value="F:metal ion binding"/>
    <property type="evidence" value="ECO:0007669"/>
    <property type="project" value="UniProtKB-KW"/>
</dbReference>
<accession>A0A9W4DEJ7</accession>
<dbReference type="PANTHER" id="PTHR10848">
    <property type="entry name" value="MEIOTIC RECOMBINATION PROTEIN SPO11"/>
    <property type="match status" value="1"/>
</dbReference>
<evidence type="ECO:0000256" key="10">
    <source>
        <dbReference type="PROSITE-ProRule" id="PRU01385"/>
    </source>
</evidence>
<dbReference type="InterPro" id="IPR002815">
    <property type="entry name" value="Spo11/TopoVI_A"/>
</dbReference>
<comment type="caution">
    <text evidence="13">The sequence shown here is derived from an EMBL/GenBank/DDBJ whole genome shotgun (WGS) entry which is preliminary data.</text>
</comment>
<keyword evidence="6" id="KW-0460">Magnesium</keyword>
<feature type="active site" description="O-(5'-phospho-DNA)-tyrosine intermediate" evidence="10">
    <location>
        <position position="142"/>
    </location>
</feature>
<evidence type="ECO:0000256" key="1">
    <source>
        <dbReference type="ARBA" id="ARBA00000185"/>
    </source>
</evidence>
<dbReference type="GO" id="GO:0003677">
    <property type="term" value="F:DNA binding"/>
    <property type="evidence" value="ECO:0007669"/>
    <property type="project" value="UniProtKB-UniRule"/>
</dbReference>
<comment type="cofactor">
    <cofactor evidence="2">
        <name>Mg(2+)</name>
        <dbReference type="ChEBI" id="CHEBI:18420"/>
    </cofactor>
</comment>
<evidence type="ECO:0000256" key="7">
    <source>
        <dbReference type="ARBA" id="ARBA00023029"/>
    </source>
</evidence>
<evidence type="ECO:0000313" key="13">
    <source>
        <dbReference type="EMBL" id="CAD6500354.1"/>
    </source>
</evidence>
<gene>
    <name evidence="13" type="ORF">BGTH12_LOCUS1712</name>
</gene>
<evidence type="ECO:0000256" key="2">
    <source>
        <dbReference type="ARBA" id="ARBA00001946"/>
    </source>
</evidence>
<dbReference type="GO" id="GO:0000228">
    <property type="term" value="C:nuclear chromosome"/>
    <property type="evidence" value="ECO:0007669"/>
    <property type="project" value="TreeGrafter"/>
</dbReference>
<sequence>MASQFKNVAPEESQISLIHSPLHINTQICDTSGDNKNRYTMVATQNQANTVISRIEYVFESMVDCILGSKKELVIQLKFRTDLGKGFPSSDDSTQKLRNIIFPSKNPREAWKFTVLIRILELCHEALTTGILMTKRFRDIYYREPELFKRQSIVDHYIDEIAYTFGVERLALNVVAAAKGLMAGSLTIIQHGCPAIDYSFATEATFQTLASSLYWKSSKAGNGILITAKGYPDIQTRRFLNLIAAKFPNIPIFALMDFDPDGIAILAVYKFNSAKLSHEPHIAVPSIKWLGIQSCDILPGQINSQSFMSLSARDRKFATNFMQKHSHTGTLNLNWKKELQTMLMLNVKAEIQILGGASVLSRWLDNKLRENLSRIESEENSANR</sequence>
<evidence type="ECO:0000256" key="6">
    <source>
        <dbReference type="ARBA" id="ARBA00022842"/>
    </source>
</evidence>
<evidence type="ECO:0000256" key="5">
    <source>
        <dbReference type="ARBA" id="ARBA00022723"/>
    </source>
</evidence>
<comment type="similarity">
    <text evidence="3 10">Belongs to the TOP6A family.</text>
</comment>
<evidence type="ECO:0000256" key="9">
    <source>
        <dbReference type="ARBA" id="ARBA00023235"/>
    </source>
</evidence>
<feature type="domain" description="Topoisomerase 6 subunit A/Spo11 TOPRIM" evidence="12">
    <location>
        <begin position="202"/>
        <end position="357"/>
    </location>
</feature>
<keyword evidence="5" id="KW-0479">Metal-binding</keyword>
<keyword evidence="9 10" id="KW-0413">Isomerase</keyword>
<keyword evidence="7 10" id="KW-0799">Topoisomerase</keyword>
<evidence type="ECO:0000313" key="14">
    <source>
        <dbReference type="Proteomes" id="UP000683417"/>
    </source>
</evidence>
<comment type="catalytic activity">
    <reaction evidence="1 10">
        <text>ATP-dependent breakage, passage and rejoining of double-stranded DNA.</text>
        <dbReference type="EC" id="5.6.2.2"/>
    </reaction>
</comment>
<organism evidence="13 14">
    <name type="scientific">Blumeria graminis f. sp. triticale</name>
    <dbReference type="NCBI Taxonomy" id="1689686"/>
    <lineage>
        <taxon>Eukaryota</taxon>
        <taxon>Fungi</taxon>
        <taxon>Dikarya</taxon>
        <taxon>Ascomycota</taxon>
        <taxon>Pezizomycotina</taxon>
        <taxon>Leotiomycetes</taxon>
        <taxon>Erysiphales</taxon>
        <taxon>Erysiphaceae</taxon>
        <taxon>Blumeria</taxon>
    </lineage>
</organism>
<evidence type="ECO:0000256" key="3">
    <source>
        <dbReference type="ARBA" id="ARBA00006559"/>
    </source>
</evidence>
<dbReference type="PANTHER" id="PTHR10848:SF0">
    <property type="entry name" value="MEIOTIC RECOMBINATION PROTEIN SPO11"/>
    <property type="match status" value="1"/>
</dbReference>
<evidence type="ECO:0000256" key="4">
    <source>
        <dbReference type="ARBA" id="ARBA00012895"/>
    </source>
</evidence>
<evidence type="ECO:0000259" key="11">
    <source>
        <dbReference type="Pfam" id="PF04406"/>
    </source>
</evidence>
<evidence type="ECO:0000256" key="8">
    <source>
        <dbReference type="ARBA" id="ARBA00023125"/>
    </source>
</evidence>
<dbReference type="Pfam" id="PF21180">
    <property type="entry name" value="TOP6A-Spo11_Toprim"/>
    <property type="match status" value="1"/>
</dbReference>
<dbReference type="GO" id="GO:0042138">
    <property type="term" value="P:meiotic DNA double-strand break formation"/>
    <property type="evidence" value="ECO:0007669"/>
    <property type="project" value="TreeGrafter"/>
</dbReference>
<dbReference type="EC" id="5.6.2.2" evidence="4"/>
<name>A0A9W4DEJ7_BLUGR</name>
<dbReference type="CDD" id="cd00223">
    <property type="entry name" value="TOPRIM_TopoIIB_SPO"/>
    <property type="match status" value="1"/>
</dbReference>
<dbReference type="AlphaFoldDB" id="A0A9W4DEJ7"/>
<dbReference type="PROSITE" id="PS52041">
    <property type="entry name" value="TOPO_IIB"/>
    <property type="match status" value="1"/>
</dbReference>
<reference evidence="13" key="1">
    <citation type="submission" date="2020-10" db="EMBL/GenBank/DDBJ databases">
        <authorList>
            <person name="Muller C M."/>
        </authorList>
    </citation>
    <scope>NUCLEOTIDE SEQUENCE</scope>
    <source>
        <strain evidence="13">THUN-12</strain>
    </source>
</reference>
<dbReference type="InterPro" id="IPR013049">
    <property type="entry name" value="Spo11/TopoVI_A_N"/>
</dbReference>
<dbReference type="GO" id="GO:0000706">
    <property type="term" value="P:meiotic DNA double-strand break processing"/>
    <property type="evidence" value="ECO:0007669"/>
    <property type="project" value="TreeGrafter"/>
</dbReference>
<dbReference type="EMBL" id="CAJHIT010000003">
    <property type="protein sequence ID" value="CAD6500354.1"/>
    <property type="molecule type" value="Genomic_DNA"/>
</dbReference>
<protein>
    <recommendedName>
        <fullName evidence="4">DNA topoisomerase (ATP-hydrolyzing)</fullName>
        <ecNumber evidence="4">5.6.2.2</ecNumber>
    </recommendedName>
</protein>
<dbReference type="GO" id="GO:0005524">
    <property type="term" value="F:ATP binding"/>
    <property type="evidence" value="ECO:0007669"/>
    <property type="project" value="InterPro"/>
</dbReference>
<feature type="domain" description="Spo11/DNA topoisomerase VI subunit A N-terminal" evidence="11">
    <location>
        <begin position="111"/>
        <end position="174"/>
    </location>
</feature>
<dbReference type="InterPro" id="IPR034136">
    <property type="entry name" value="TOPRIM_Topo6A/Spo11"/>
</dbReference>
<keyword evidence="8 10" id="KW-0238">DNA-binding</keyword>